<organism evidence="1 2">
    <name type="scientific">Holotrichia oblita</name>
    <name type="common">Chafer beetle</name>
    <dbReference type="NCBI Taxonomy" id="644536"/>
    <lineage>
        <taxon>Eukaryota</taxon>
        <taxon>Metazoa</taxon>
        <taxon>Ecdysozoa</taxon>
        <taxon>Arthropoda</taxon>
        <taxon>Hexapoda</taxon>
        <taxon>Insecta</taxon>
        <taxon>Pterygota</taxon>
        <taxon>Neoptera</taxon>
        <taxon>Endopterygota</taxon>
        <taxon>Coleoptera</taxon>
        <taxon>Polyphaga</taxon>
        <taxon>Scarabaeiformia</taxon>
        <taxon>Scarabaeidae</taxon>
        <taxon>Melolonthinae</taxon>
        <taxon>Holotrichia</taxon>
    </lineage>
</organism>
<evidence type="ECO:0000313" key="1">
    <source>
        <dbReference type="EMBL" id="KAI4454194.1"/>
    </source>
</evidence>
<reference evidence="1" key="1">
    <citation type="submission" date="2022-04" db="EMBL/GenBank/DDBJ databases">
        <title>Chromosome-scale genome assembly of Holotrichia oblita Faldermann.</title>
        <authorList>
            <person name="Rongchong L."/>
        </authorList>
    </citation>
    <scope>NUCLEOTIDE SEQUENCE</scope>
    <source>
        <strain evidence="1">81SQS9</strain>
    </source>
</reference>
<sequence length="435" mass="49488">MEYIKQRQIKFSLSSNNPLENLFGCIRNHGMRNINPNCTTFKASLKSFTINNFFNKHSPGSNCEEDDSEGALSTLRQFLLHGRSVYETIRPTVQIQPPDAVSPLDIESTSASVKGTHGYIAGYIGKRVLTKLKKCSICLSELQYTGSGLPLEHNIINIRSYSANALCKPTTMYYKVFKSIIDIVSCNIPNVCYMPNIKAILCKYVMDNVQFHFTCKIHDVKNILTDYILTFYINTDPLKKAAYININDQEISLRPEVVDTAKVCEFLDSLFDSVNGSAIFNTRGKELHCAVHSNSPHIEFWSHAIKILETMKFQTPNTPSLKNFIFTLKNMKRIYEILMKTGAKYMMPRTFNQDPLENFFGQIRQRGIRYTNPSCGAFTPFYKSLLVNNLTSPHSIGSNCENDKSAILMTLQQFLTQVTITKLYIRESWVMVRGG</sequence>
<comment type="caution">
    <text evidence="1">The sequence shown here is derived from an EMBL/GenBank/DDBJ whole genome shotgun (WGS) entry which is preliminary data.</text>
</comment>
<evidence type="ECO:0000313" key="2">
    <source>
        <dbReference type="Proteomes" id="UP001056778"/>
    </source>
</evidence>
<gene>
    <name evidence="1" type="ORF">MML48_10g00004284</name>
</gene>
<keyword evidence="2" id="KW-1185">Reference proteome</keyword>
<dbReference type="EMBL" id="CM043024">
    <property type="protein sequence ID" value="KAI4454194.1"/>
    <property type="molecule type" value="Genomic_DNA"/>
</dbReference>
<accession>A0ACB9SI91</accession>
<proteinExistence type="predicted"/>
<name>A0ACB9SI91_HOLOL</name>
<dbReference type="Proteomes" id="UP001056778">
    <property type="component" value="Chromosome 10"/>
</dbReference>
<protein>
    <submittedName>
        <fullName evidence="1">Hat family dimerization domaincontaining protein-related</fullName>
    </submittedName>
</protein>